<dbReference type="GO" id="GO:0016020">
    <property type="term" value="C:membrane"/>
    <property type="evidence" value="ECO:0007669"/>
    <property type="project" value="UniProtKB-SubCell"/>
</dbReference>
<comment type="caution">
    <text evidence="9">The sequence shown here is derived from an EMBL/GenBank/DDBJ whole genome shotgun (WGS) entry which is preliminary data.</text>
</comment>
<dbReference type="RefSeq" id="WP_135875203.1">
    <property type="nucleotide sequence ID" value="NZ_SRSO01000002.1"/>
</dbReference>
<feature type="transmembrane region" description="Helical" evidence="7">
    <location>
        <begin position="112"/>
        <end position="134"/>
    </location>
</feature>
<feature type="transmembrane region" description="Helical" evidence="7">
    <location>
        <begin position="80"/>
        <end position="100"/>
    </location>
</feature>
<evidence type="ECO:0000256" key="3">
    <source>
        <dbReference type="ARBA" id="ARBA00022679"/>
    </source>
</evidence>
<proteinExistence type="inferred from homology"/>
<comment type="similarity">
    <text evidence="2">Belongs to the bacterial sugar transferase family.</text>
</comment>
<dbReference type="EMBL" id="SRSO01000002">
    <property type="protein sequence ID" value="TGV04439.1"/>
    <property type="molecule type" value="Genomic_DNA"/>
</dbReference>
<feature type="domain" description="Bacterial sugar transferase" evidence="8">
    <location>
        <begin position="278"/>
        <end position="460"/>
    </location>
</feature>
<evidence type="ECO:0000256" key="4">
    <source>
        <dbReference type="ARBA" id="ARBA00022692"/>
    </source>
</evidence>
<dbReference type="InterPro" id="IPR003362">
    <property type="entry name" value="Bact_transf"/>
</dbReference>
<dbReference type="Pfam" id="PF02397">
    <property type="entry name" value="Bac_transf"/>
    <property type="match status" value="1"/>
</dbReference>
<comment type="subcellular location">
    <subcellularLocation>
        <location evidence="1">Membrane</location>
        <topology evidence="1">Multi-pass membrane protein</topology>
    </subcellularLocation>
</comment>
<dbReference type="GO" id="GO:0016780">
    <property type="term" value="F:phosphotransferase activity, for other substituted phosphate groups"/>
    <property type="evidence" value="ECO:0007669"/>
    <property type="project" value="TreeGrafter"/>
</dbReference>
<dbReference type="NCBIfam" id="TIGR03025">
    <property type="entry name" value="EPS_sugtrans"/>
    <property type="match status" value="1"/>
</dbReference>
<feature type="transmembrane region" description="Helical" evidence="7">
    <location>
        <begin position="48"/>
        <end position="68"/>
    </location>
</feature>
<dbReference type="InterPro" id="IPR017475">
    <property type="entry name" value="EPS_sugar_tfrase"/>
</dbReference>
<evidence type="ECO:0000256" key="6">
    <source>
        <dbReference type="ARBA" id="ARBA00023136"/>
    </source>
</evidence>
<evidence type="ECO:0000256" key="5">
    <source>
        <dbReference type="ARBA" id="ARBA00022989"/>
    </source>
</evidence>
<keyword evidence="5 7" id="KW-1133">Transmembrane helix</keyword>
<dbReference type="PANTHER" id="PTHR30576:SF0">
    <property type="entry name" value="UNDECAPRENYL-PHOSPHATE N-ACETYLGALACTOSAMINYL 1-PHOSPHATE TRANSFERASE-RELATED"/>
    <property type="match status" value="1"/>
</dbReference>
<feature type="transmembrane region" description="Helical" evidence="7">
    <location>
        <begin position="15"/>
        <end position="36"/>
    </location>
</feature>
<keyword evidence="3 9" id="KW-0808">Transferase</keyword>
<reference evidence="9 10" key="1">
    <citation type="submission" date="2019-04" db="EMBL/GenBank/DDBJ databases">
        <authorList>
            <person name="Liu A."/>
        </authorList>
    </citation>
    <scope>NUCLEOTIDE SEQUENCE [LARGE SCALE GENOMIC DNA]</scope>
    <source>
        <strain evidence="9 10">RZ03</strain>
    </source>
</reference>
<evidence type="ECO:0000259" key="8">
    <source>
        <dbReference type="Pfam" id="PF02397"/>
    </source>
</evidence>
<feature type="transmembrane region" description="Helical" evidence="7">
    <location>
        <begin position="280"/>
        <end position="301"/>
    </location>
</feature>
<gene>
    <name evidence="9" type="ORF">EM932_02635</name>
</gene>
<keyword evidence="4 7" id="KW-0812">Transmembrane</keyword>
<evidence type="ECO:0000256" key="2">
    <source>
        <dbReference type="ARBA" id="ARBA00006464"/>
    </source>
</evidence>
<sequence length="465" mass="54362">MSNRSIHFNISERKVLLRIFDIVSILVVLYFVGNTFDFDYFTITKENWTWTLILVLYISVFGTIFELYDLQKSSKIEKTFASIVVTVSITALFYFLTPFFTPVLPDNRLQILYFYFAIFAALFLWRFAYVSFIVSPRFYKKVLIIGETSNIETIVEAFNNSDPNYKIKGFINCDLNSFSFESVKFNAIAEYKPSQIRQVIKDENISEIVVASYNSESITSEIYYSLISLLEEGFSIKEYTQVYEDLAQRIPVQFVGKDFYKYFPFSRSNQNKLYLFFRRFFDIIISIIGILTGAMFLPLILVGNVIANRGPLFYTQDRIGKNGKPFKILKYRTMIKNAEKTGAVWAQKGDARITFFGKFLRYSRLDEIPQFFNILKGDMSLIGPRPERPFFVKELSQLLPFYETRHIIKPGLTGWAQVKTRYGSSVDDSLLKLQYDLYYIKHKSFFLDVNILVKTISTMIFFRGQ</sequence>
<dbReference type="Proteomes" id="UP000307602">
    <property type="component" value="Unassembled WGS sequence"/>
</dbReference>
<evidence type="ECO:0000256" key="7">
    <source>
        <dbReference type="SAM" id="Phobius"/>
    </source>
</evidence>
<dbReference type="Gene3D" id="3.40.50.720">
    <property type="entry name" value="NAD(P)-binding Rossmann-like Domain"/>
    <property type="match status" value="1"/>
</dbReference>
<name>A0A4S1E1P7_9FLAO</name>
<keyword evidence="6 7" id="KW-0472">Membrane</keyword>
<keyword evidence="10" id="KW-1185">Reference proteome</keyword>
<evidence type="ECO:0000256" key="1">
    <source>
        <dbReference type="ARBA" id="ARBA00004141"/>
    </source>
</evidence>
<dbReference type="PANTHER" id="PTHR30576">
    <property type="entry name" value="COLANIC BIOSYNTHESIS UDP-GLUCOSE LIPID CARRIER TRANSFERASE"/>
    <property type="match status" value="1"/>
</dbReference>
<organism evidence="9 10">
    <name type="scientific">Flavivirga rizhaonensis</name>
    <dbReference type="NCBI Taxonomy" id="2559571"/>
    <lineage>
        <taxon>Bacteria</taxon>
        <taxon>Pseudomonadati</taxon>
        <taxon>Bacteroidota</taxon>
        <taxon>Flavobacteriia</taxon>
        <taxon>Flavobacteriales</taxon>
        <taxon>Flavobacteriaceae</taxon>
        <taxon>Flavivirga</taxon>
    </lineage>
</organism>
<evidence type="ECO:0000313" key="9">
    <source>
        <dbReference type="EMBL" id="TGV04439.1"/>
    </source>
</evidence>
<evidence type="ECO:0000313" key="10">
    <source>
        <dbReference type="Proteomes" id="UP000307602"/>
    </source>
</evidence>
<accession>A0A4S1E1P7</accession>
<protein>
    <submittedName>
        <fullName evidence="9">Sugar transferase</fullName>
    </submittedName>
</protein>
<dbReference type="OrthoDB" id="9808602at2"/>
<dbReference type="AlphaFoldDB" id="A0A4S1E1P7"/>